<sequence length="380" mass="39848">MTLTQQFEDRFGHPPAGVWAAPGRVNVIGEHTDYNEGFVLPFAIDRSTQVAASMRNDTTVRVSSTFSRKSELVISELDELTAGGVEGWAAYPVGVLWALRQAGHEIRGMDLLIDSQVPVGAGLSSSAAIECAVAVAANELHGLGLSGSELALIGQRAENEMVGAPTGVMDQSASLLGKHGHAVFLDCRSQHAELVPFPLQEEGLALLVIDTRVSHSHATGGYAARRRSCEVGADVMGVAALRDLSEGDLAEASGLLDEETFRRVRHIVTENARVQATVELLRSEGPRAIGPLLDASHVSMRDDFEISCAELDLAVDSSRGAGALGARMTGGGFGGSAIALTQVEDIDRVRAAVMEAFAGAGFTEPLVFAVSPADGAGRVP</sequence>
<dbReference type="GO" id="GO:0005524">
    <property type="term" value="F:ATP binding"/>
    <property type="evidence" value="ECO:0007669"/>
    <property type="project" value="UniProtKB-UniRule"/>
</dbReference>
<evidence type="ECO:0000256" key="3">
    <source>
        <dbReference type="ARBA" id="ARBA00022679"/>
    </source>
</evidence>
<evidence type="ECO:0000256" key="9">
    <source>
        <dbReference type="ARBA" id="ARBA00023144"/>
    </source>
</evidence>
<dbReference type="PROSITE" id="PS00106">
    <property type="entry name" value="GALACTOKINASE"/>
    <property type="match status" value="1"/>
</dbReference>
<feature type="binding site" evidence="11">
    <location>
        <begin position="30"/>
        <end position="33"/>
    </location>
    <ligand>
        <name>substrate</name>
    </ligand>
</feature>
<keyword evidence="6 11" id="KW-0418">Kinase</keyword>
<dbReference type="SUPFAM" id="SSF54211">
    <property type="entry name" value="Ribosomal protein S5 domain 2-like"/>
    <property type="match status" value="1"/>
</dbReference>
<dbReference type="PRINTS" id="PR00473">
    <property type="entry name" value="GALCTOKINASE"/>
</dbReference>
<evidence type="ECO:0000256" key="1">
    <source>
        <dbReference type="ARBA" id="ARBA00006566"/>
    </source>
</evidence>
<evidence type="ECO:0000256" key="6">
    <source>
        <dbReference type="ARBA" id="ARBA00022777"/>
    </source>
</evidence>
<comment type="similarity">
    <text evidence="1 11">Belongs to the GHMP kinase family. GalK subfamily.</text>
</comment>
<keyword evidence="7 11" id="KW-0067">ATP-binding</keyword>
<dbReference type="InterPro" id="IPR019741">
    <property type="entry name" value="Galactokinase_CS"/>
</dbReference>
<dbReference type="SUPFAM" id="SSF55060">
    <property type="entry name" value="GHMP Kinase, C-terminal domain"/>
    <property type="match status" value="1"/>
</dbReference>
<dbReference type="InterPro" id="IPR013750">
    <property type="entry name" value="GHMP_kinase_C_dom"/>
</dbReference>
<keyword evidence="2 11" id="KW-0963">Cytoplasm</keyword>
<dbReference type="HAMAP" id="MF_00246">
    <property type="entry name" value="Galactokinase"/>
    <property type="match status" value="1"/>
</dbReference>
<keyword evidence="10 11" id="KW-0119">Carbohydrate metabolism</keyword>
<dbReference type="InterPro" id="IPR014721">
    <property type="entry name" value="Ribsml_uS5_D2-typ_fold_subgr"/>
</dbReference>
<evidence type="ECO:0000259" key="13">
    <source>
        <dbReference type="Pfam" id="PF00288"/>
    </source>
</evidence>
<feature type="active site" description="Proton acceptor" evidence="11">
    <location>
        <position position="170"/>
    </location>
</feature>
<dbReference type="GO" id="GO:0000287">
    <property type="term" value="F:magnesium ion binding"/>
    <property type="evidence" value="ECO:0007669"/>
    <property type="project" value="UniProtKB-UniRule"/>
</dbReference>
<dbReference type="FunFam" id="3.30.230.10:FF:000017">
    <property type="entry name" value="Galactokinase"/>
    <property type="match status" value="1"/>
</dbReference>
<dbReference type="InterPro" id="IPR022963">
    <property type="entry name" value="Galactokinase_bac"/>
</dbReference>
<evidence type="ECO:0000256" key="7">
    <source>
        <dbReference type="ARBA" id="ARBA00022840"/>
    </source>
</evidence>
<dbReference type="Proteomes" id="UP000547458">
    <property type="component" value="Unassembled WGS sequence"/>
</dbReference>
<keyword evidence="4 11" id="KW-0479">Metal-binding</keyword>
<keyword evidence="9 11" id="KW-0299">Galactose metabolism</keyword>
<dbReference type="GO" id="GO:0005829">
    <property type="term" value="C:cytosol"/>
    <property type="evidence" value="ECO:0007669"/>
    <property type="project" value="TreeGrafter"/>
</dbReference>
<evidence type="ECO:0000259" key="15">
    <source>
        <dbReference type="Pfam" id="PF10509"/>
    </source>
</evidence>
<dbReference type="AlphaFoldDB" id="A0A846RF04"/>
<evidence type="ECO:0000259" key="14">
    <source>
        <dbReference type="Pfam" id="PF08544"/>
    </source>
</evidence>
<evidence type="ECO:0000256" key="5">
    <source>
        <dbReference type="ARBA" id="ARBA00022741"/>
    </source>
</evidence>
<dbReference type="InterPro" id="IPR000705">
    <property type="entry name" value="Galactokinase"/>
</dbReference>
<accession>A0A846RF04</accession>
<keyword evidence="5 11" id="KW-0547">Nucleotide-binding</keyword>
<dbReference type="InterPro" id="IPR020568">
    <property type="entry name" value="Ribosomal_Su5_D2-typ_SF"/>
</dbReference>
<dbReference type="GO" id="GO:0006012">
    <property type="term" value="P:galactose metabolic process"/>
    <property type="evidence" value="ECO:0007669"/>
    <property type="project" value="UniProtKB-UniRule"/>
</dbReference>
<comment type="caution">
    <text evidence="16">The sequence shown here is derived from an EMBL/GenBank/DDBJ whole genome shotgun (WGS) entry which is preliminary data.</text>
</comment>
<feature type="domain" description="GHMP kinase C-terminal" evidence="14">
    <location>
        <begin position="278"/>
        <end position="356"/>
    </location>
</feature>
<feature type="binding site" evidence="11">
    <location>
        <position position="222"/>
    </location>
    <ligand>
        <name>substrate</name>
    </ligand>
</feature>
<evidence type="ECO:0000256" key="4">
    <source>
        <dbReference type="ARBA" id="ARBA00022723"/>
    </source>
</evidence>
<dbReference type="Pfam" id="PF08544">
    <property type="entry name" value="GHMP_kinases_C"/>
    <property type="match status" value="1"/>
</dbReference>
<dbReference type="UniPathway" id="UPA00214"/>
<dbReference type="Pfam" id="PF10509">
    <property type="entry name" value="GalKase_gal_bdg"/>
    <property type="match status" value="1"/>
</dbReference>
<keyword evidence="17" id="KW-1185">Reference proteome</keyword>
<dbReference type="RefSeq" id="WP_167991693.1">
    <property type="nucleotide sequence ID" value="NZ_JAATJL010000001.1"/>
</dbReference>
<feature type="binding site" evidence="11">
    <location>
        <begin position="120"/>
        <end position="126"/>
    </location>
    <ligand>
        <name>ATP</name>
        <dbReference type="ChEBI" id="CHEBI:30616"/>
    </ligand>
</feature>
<comment type="catalytic activity">
    <reaction evidence="11">
        <text>alpha-D-galactose + ATP = alpha-D-galactose 1-phosphate + ADP + H(+)</text>
        <dbReference type="Rhea" id="RHEA:13553"/>
        <dbReference type="ChEBI" id="CHEBI:15378"/>
        <dbReference type="ChEBI" id="CHEBI:28061"/>
        <dbReference type="ChEBI" id="CHEBI:30616"/>
        <dbReference type="ChEBI" id="CHEBI:58336"/>
        <dbReference type="ChEBI" id="CHEBI:456216"/>
        <dbReference type="EC" id="2.7.1.6"/>
    </reaction>
</comment>
<dbReference type="InterPro" id="IPR006203">
    <property type="entry name" value="GHMP_knse_ATP-bd_CS"/>
</dbReference>
<evidence type="ECO:0000313" key="17">
    <source>
        <dbReference type="Proteomes" id="UP000547458"/>
    </source>
</evidence>
<comment type="function">
    <text evidence="11">Catalyzes the transfer of the gamma-phosphate of ATP to D-galactose to form alpha-D-galactose-1-phosphate (Gal-1-P).</text>
</comment>
<dbReference type="GO" id="GO:0004335">
    <property type="term" value="F:galactokinase activity"/>
    <property type="evidence" value="ECO:0007669"/>
    <property type="project" value="UniProtKB-UniRule"/>
</dbReference>
<dbReference type="PRINTS" id="PR00959">
    <property type="entry name" value="MEVGALKINASE"/>
</dbReference>
<dbReference type="Pfam" id="PF00288">
    <property type="entry name" value="GHMP_kinases_N"/>
    <property type="match status" value="1"/>
</dbReference>
<evidence type="ECO:0000256" key="8">
    <source>
        <dbReference type="ARBA" id="ARBA00022842"/>
    </source>
</evidence>
<evidence type="ECO:0000256" key="10">
    <source>
        <dbReference type="ARBA" id="ARBA00023277"/>
    </source>
</evidence>
<reference evidence="16 17" key="1">
    <citation type="submission" date="2020-03" db="EMBL/GenBank/DDBJ databases">
        <title>Sequencing the genomes of 1000 actinobacteria strains.</title>
        <authorList>
            <person name="Klenk H.-P."/>
        </authorList>
    </citation>
    <scope>NUCLEOTIDE SEQUENCE [LARGE SCALE GENOMIC DNA]</scope>
    <source>
        <strain evidence="16 17">DSM 16403</strain>
    </source>
</reference>
<comment type="subcellular location">
    <subcellularLocation>
        <location evidence="11">Cytoplasm</location>
    </subcellularLocation>
</comment>
<feature type="domain" description="GHMP kinase N-terminal" evidence="13">
    <location>
        <begin position="91"/>
        <end position="178"/>
    </location>
</feature>
<keyword evidence="8 11" id="KW-0460">Magnesium</keyword>
<dbReference type="InterPro" id="IPR019539">
    <property type="entry name" value="GalKase_N"/>
</dbReference>
<evidence type="ECO:0000256" key="2">
    <source>
        <dbReference type="ARBA" id="ARBA00022490"/>
    </source>
</evidence>
<evidence type="ECO:0000313" key="16">
    <source>
        <dbReference type="EMBL" id="NJC21718.1"/>
    </source>
</evidence>
<dbReference type="PANTHER" id="PTHR10457">
    <property type="entry name" value="MEVALONATE KINASE/GALACTOKINASE"/>
    <property type="match status" value="1"/>
</dbReference>
<dbReference type="PROSITE" id="PS00627">
    <property type="entry name" value="GHMP_KINASES_ATP"/>
    <property type="match status" value="1"/>
</dbReference>
<feature type="binding site" evidence="11">
    <location>
        <position position="158"/>
    </location>
    <ligand>
        <name>Mg(2+)</name>
        <dbReference type="ChEBI" id="CHEBI:18420"/>
    </ligand>
</feature>
<dbReference type="PIRSF" id="PIRSF000530">
    <property type="entry name" value="Galactokinase"/>
    <property type="match status" value="1"/>
</dbReference>
<dbReference type="InterPro" id="IPR036554">
    <property type="entry name" value="GHMP_kinase_C_sf"/>
</dbReference>
<evidence type="ECO:0000256" key="11">
    <source>
        <dbReference type="HAMAP-Rule" id="MF_00246"/>
    </source>
</evidence>
<dbReference type="PANTHER" id="PTHR10457:SF7">
    <property type="entry name" value="GALACTOKINASE-RELATED"/>
    <property type="match status" value="1"/>
</dbReference>
<organism evidence="16 17">
    <name type="scientific">Arthrobacter pigmenti</name>
    <dbReference type="NCBI Taxonomy" id="271432"/>
    <lineage>
        <taxon>Bacteria</taxon>
        <taxon>Bacillati</taxon>
        <taxon>Actinomycetota</taxon>
        <taxon>Actinomycetes</taxon>
        <taxon>Micrococcales</taxon>
        <taxon>Micrococcaceae</taxon>
        <taxon>Arthrobacter</taxon>
    </lineage>
</organism>
<name>A0A846RF04_9MICC</name>
<feature type="domain" description="Galactokinase N-terminal" evidence="15">
    <location>
        <begin position="5"/>
        <end position="53"/>
    </location>
</feature>
<dbReference type="EC" id="2.7.1.6" evidence="11 12"/>
<dbReference type="InterPro" id="IPR006204">
    <property type="entry name" value="GHMP_kinase_N_dom"/>
</dbReference>
<protein>
    <recommendedName>
        <fullName evidence="11 12">Galactokinase</fullName>
        <ecNumber evidence="11 12">2.7.1.6</ecNumber>
    </recommendedName>
    <alternativeName>
        <fullName evidence="11">Galactose kinase</fullName>
    </alternativeName>
</protein>
<gene>
    <name evidence="11" type="primary">galK</name>
    <name evidence="16" type="ORF">BJ994_000794</name>
</gene>
<dbReference type="NCBIfam" id="TIGR00131">
    <property type="entry name" value="gal_kin"/>
    <property type="match status" value="1"/>
</dbReference>
<keyword evidence="3 11" id="KW-0808">Transferase</keyword>
<feature type="site" description="Transition state stabilizer" evidence="11">
    <location>
        <position position="24"/>
    </location>
</feature>
<dbReference type="FunFam" id="3.30.70.890:FF:000001">
    <property type="entry name" value="Galactokinase"/>
    <property type="match status" value="1"/>
</dbReference>
<feature type="binding site" evidence="11">
    <location>
        <position position="64"/>
    </location>
    <ligand>
        <name>ATP</name>
        <dbReference type="ChEBI" id="CHEBI:30616"/>
    </ligand>
</feature>
<feature type="binding site" evidence="11">
    <location>
        <position position="126"/>
    </location>
    <ligand>
        <name>Mg(2+)</name>
        <dbReference type="ChEBI" id="CHEBI:18420"/>
    </ligand>
</feature>
<dbReference type="Gene3D" id="3.30.70.890">
    <property type="entry name" value="GHMP kinase, C-terminal domain"/>
    <property type="match status" value="1"/>
</dbReference>
<evidence type="ECO:0000256" key="12">
    <source>
        <dbReference type="NCBIfam" id="TIGR00131"/>
    </source>
</evidence>
<dbReference type="EMBL" id="JAATJL010000001">
    <property type="protein sequence ID" value="NJC21718.1"/>
    <property type="molecule type" value="Genomic_DNA"/>
</dbReference>
<dbReference type="InterPro" id="IPR006206">
    <property type="entry name" value="Mevalonate/galactokinase"/>
</dbReference>
<dbReference type="Gene3D" id="3.30.230.10">
    <property type="match status" value="1"/>
</dbReference>
<proteinExistence type="inferred from homology"/>
<comment type="pathway">
    <text evidence="11">Carbohydrate metabolism; galactose metabolism.</text>
</comment>